<evidence type="ECO:0000313" key="2">
    <source>
        <dbReference type="Proteomes" id="UP000034616"/>
    </source>
</evidence>
<organism evidence="1 2">
    <name type="scientific">Candidatus Uhrbacteria bacterium GW2011_GWC2_41_11</name>
    <dbReference type="NCBI Taxonomy" id="1618985"/>
    <lineage>
        <taxon>Bacteria</taxon>
        <taxon>Candidatus Uhriibacteriota</taxon>
    </lineage>
</organism>
<protein>
    <submittedName>
        <fullName evidence="1">Uncharacterized protein</fullName>
    </submittedName>
</protein>
<reference evidence="1 2" key="1">
    <citation type="journal article" date="2015" name="Nature">
        <title>rRNA introns, odd ribosomes, and small enigmatic genomes across a large radiation of phyla.</title>
        <authorList>
            <person name="Brown C.T."/>
            <person name="Hug L.A."/>
            <person name="Thomas B.C."/>
            <person name="Sharon I."/>
            <person name="Castelle C.J."/>
            <person name="Singh A."/>
            <person name="Wilkins M.J."/>
            <person name="Williams K.H."/>
            <person name="Banfield J.F."/>
        </authorList>
    </citation>
    <scope>NUCLEOTIDE SEQUENCE [LARGE SCALE GENOMIC DNA]</scope>
</reference>
<dbReference type="Proteomes" id="UP000034616">
    <property type="component" value="Unassembled WGS sequence"/>
</dbReference>
<evidence type="ECO:0000313" key="1">
    <source>
        <dbReference type="EMBL" id="KKR87603.1"/>
    </source>
</evidence>
<comment type="caution">
    <text evidence="1">The sequence shown here is derived from an EMBL/GenBank/DDBJ whole genome shotgun (WGS) entry which is preliminary data.</text>
</comment>
<accession>A0A0G0UFE4</accession>
<proteinExistence type="predicted"/>
<name>A0A0G0UFE4_9BACT</name>
<sequence>MIPKTSSLGLPENLLPLSTGESRFEEWAKGASLREARPLATPVAHSDNILTADEQDGLHQLRGPRSGWREYVEQRWALLASLLMGDDVYAQLHIGGVYFDEGDDAVAPWRNGAGPYLFVPKSWENLFEHPDRRFEVLQLICGMQLVRRWTRFGVRIEKIALSQLRNFGWLWERPFKRLAPQVDRVAHVLGYFLALYLAPARVEEGRVMVPDSTDWVNKRFGLIERIVRGFARGGREPDAPAYAWEADRLVTLWDSFPVVGGNDGKPGMMPDAVFPLEVIERWEQGDSTRPVDSLAGVLALMESVAHGQVSARRWASRFGVSGLTDEEYQALRGLATPWSGQLLGAVSIWRRIGTDNDVESIVRWAFSWVFRLLDMVPWREPLATSRVNSLYRWEPPRAHQMLGLVEPVIRLMAGEDSPRSF</sequence>
<dbReference type="EMBL" id="LCAH01000002">
    <property type="protein sequence ID" value="KKR87603.1"/>
    <property type="molecule type" value="Genomic_DNA"/>
</dbReference>
<dbReference type="AlphaFoldDB" id="A0A0G0UFE4"/>
<gene>
    <name evidence="1" type="ORF">UU35_C0002G0104</name>
</gene>